<organism evidence="2 3">
    <name type="scientific">Chthoniobacter flavus Ellin428</name>
    <dbReference type="NCBI Taxonomy" id="497964"/>
    <lineage>
        <taxon>Bacteria</taxon>
        <taxon>Pseudomonadati</taxon>
        <taxon>Verrucomicrobiota</taxon>
        <taxon>Spartobacteria</taxon>
        <taxon>Chthoniobacterales</taxon>
        <taxon>Chthoniobacteraceae</taxon>
        <taxon>Chthoniobacter</taxon>
    </lineage>
</organism>
<dbReference type="AlphaFoldDB" id="B4CXG4"/>
<evidence type="ECO:0000313" key="2">
    <source>
        <dbReference type="EMBL" id="EDY20962.1"/>
    </source>
</evidence>
<dbReference type="InterPro" id="IPR011447">
    <property type="entry name" value="DUF1552"/>
</dbReference>
<evidence type="ECO:0000313" key="3">
    <source>
        <dbReference type="Proteomes" id="UP000005824"/>
    </source>
</evidence>
<dbReference type="eggNOG" id="COG2960">
    <property type="taxonomic scope" value="Bacteria"/>
</dbReference>
<evidence type="ECO:0000256" key="1">
    <source>
        <dbReference type="SAM" id="SignalP"/>
    </source>
</evidence>
<dbReference type="PROSITE" id="PS51318">
    <property type="entry name" value="TAT"/>
    <property type="match status" value="1"/>
</dbReference>
<comment type="caution">
    <text evidence="2">The sequence shown here is derived from an EMBL/GenBank/DDBJ whole genome shotgun (WGS) entry which is preliminary data.</text>
</comment>
<reference evidence="2 3" key="1">
    <citation type="journal article" date="2011" name="J. Bacteriol.">
        <title>Genome sequence of Chthoniobacter flavus Ellin428, an aerobic heterotrophic soil bacterium.</title>
        <authorList>
            <person name="Kant R."/>
            <person name="van Passel M.W."/>
            <person name="Palva A."/>
            <person name="Lucas S."/>
            <person name="Lapidus A."/>
            <person name="Glavina Del Rio T."/>
            <person name="Dalin E."/>
            <person name="Tice H."/>
            <person name="Bruce D."/>
            <person name="Goodwin L."/>
            <person name="Pitluck S."/>
            <person name="Larimer F.W."/>
            <person name="Land M.L."/>
            <person name="Hauser L."/>
            <person name="Sangwan P."/>
            <person name="de Vos W.M."/>
            <person name="Janssen P.H."/>
            <person name="Smidt H."/>
        </authorList>
    </citation>
    <scope>NUCLEOTIDE SEQUENCE [LARGE SCALE GENOMIC DNA]</scope>
    <source>
        <strain evidence="2 3">Ellin428</strain>
    </source>
</reference>
<feature type="chain" id="PRO_5002800200" description="DUF1552 domain-containing protein" evidence="1">
    <location>
        <begin position="33"/>
        <end position="439"/>
    </location>
</feature>
<proteinExistence type="predicted"/>
<protein>
    <recommendedName>
        <fullName evidence="4">DUF1552 domain-containing protein</fullName>
    </recommendedName>
</protein>
<dbReference type="InterPro" id="IPR017850">
    <property type="entry name" value="Alkaline_phosphatase_core_sf"/>
</dbReference>
<dbReference type="RefSeq" id="WP_006978581.1">
    <property type="nucleotide sequence ID" value="NZ_ABVL01000003.1"/>
</dbReference>
<dbReference type="Proteomes" id="UP000005824">
    <property type="component" value="Unassembled WGS sequence"/>
</dbReference>
<feature type="signal peptide" evidence="1">
    <location>
        <begin position="1"/>
        <end position="32"/>
    </location>
</feature>
<gene>
    <name evidence="2" type="ORF">CfE428DRAFT_1255</name>
</gene>
<dbReference type="InterPro" id="IPR006311">
    <property type="entry name" value="TAT_signal"/>
</dbReference>
<accession>B4CXG4</accession>
<sequence precursor="true">MNIQRKQWQISRRTFLRAAGVSLALPWLEAMGANSTSFSNAGSIAAGEIPRRAYFSNWGFFEVMAGLPKDTGLDYTLTPTLSAMAPFKRDFTLISELRAFSGGHYQQPCLLTGMDTPTNGMKLVSVDQQIADFYQGQTRVPSLVLAQDRQPTLSFSRNKTPINPEFSPKAVFDRLFGVETEEHRAARQSEMNHTGSILDRVKDQAKRLEMKLGKDDRATVDQYLTSIRDFEERIKIDRAWLDKPKPQVAPLDFGTAPPETLAMTNDDGTHMRNYLRLMFDVIVLAFQTDSTRVVSHFPKGEGGPVFKDRTRIPHDYHALTHHGQLPEKLEMWAQVDQIYVEFWAYFIGKLKSTREGDGTLLDHTMAAWATTNGYGGHGRDHLPLMLCGGSALGLKHQGHLIKKDVMIADVWKTMVDRIGMPIPENFQGGLARDVIKEVL</sequence>
<keyword evidence="3" id="KW-1185">Reference proteome</keyword>
<keyword evidence="1" id="KW-0732">Signal</keyword>
<dbReference type="InParanoid" id="B4CXG4"/>
<dbReference type="STRING" id="497964.CfE428DRAFT_1255"/>
<name>B4CXG4_9BACT</name>
<evidence type="ECO:0008006" key="4">
    <source>
        <dbReference type="Google" id="ProtNLM"/>
    </source>
</evidence>
<dbReference type="EMBL" id="ABVL01000003">
    <property type="protein sequence ID" value="EDY20962.1"/>
    <property type="molecule type" value="Genomic_DNA"/>
</dbReference>
<dbReference type="SUPFAM" id="SSF53649">
    <property type="entry name" value="Alkaline phosphatase-like"/>
    <property type="match status" value="1"/>
</dbReference>
<dbReference type="Pfam" id="PF07586">
    <property type="entry name" value="HXXSHH"/>
    <property type="match status" value="1"/>
</dbReference>